<name>A0A5C7FE95_9BACT</name>
<dbReference type="EMBL" id="VOXD01000021">
    <property type="protein sequence ID" value="TXF88582.1"/>
    <property type="molecule type" value="Genomic_DNA"/>
</dbReference>
<evidence type="ECO:0000313" key="3">
    <source>
        <dbReference type="Proteomes" id="UP000321907"/>
    </source>
</evidence>
<protein>
    <submittedName>
        <fullName evidence="2">Uncharacterized protein</fullName>
    </submittedName>
</protein>
<organism evidence="2 3">
    <name type="scientific">Neolewinella aurantiaca</name>
    <dbReference type="NCBI Taxonomy" id="2602767"/>
    <lineage>
        <taxon>Bacteria</taxon>
        <taxon>Pseudomonadati</taxon>
        <taxon>Bacteroidota</taxon>
        <taxon>Saprospiria</taxon>
        <taxon>Saprospirales</taxon>
        <taxon>Lewinellaceae</taxon>
        <taxon>Neolewinella</taxon>
    </lineage>
</organism>
<reference evidence="2 3" key="1">
    <citation type="submission" date="2019-08" db="EMBL/GenBank/DDBJ databases">
        <title>Lewinella sp. strain SSH13 Genome sequencing and assembly.</title>
        <authorList>
            <person name="Kim I."/>
        </authorList>
    </citation>
    <scope>NUCLEOTIDE SEQUENCE [LARGE SCALE GENOMIC DNA]</scope>
    <source>
        <strain evidence="2 3">SSH13</strain>
    </source>
</reference>
<evidence type="ECO:0000313" key="2">
    <source>
        <dbReference type="EMBL" id="TXF88582.1"/>
    </source>
</evidence>
<dbReference type="OrthoDB" id="1495944at2"/>
<comment type="caution">
    <text evidence="2">The sequence shown here is derived from an EMBL/GenBank/DDBJ whole genome shotgun (WGS) entry which is preliminary data.</text>
</comment>
<feature type="region of interest" description="Disordered" evidence="1">
    <location>
        <begin position="157"/>
        <end position="176"/>
    </location>
</feature>
<evidence type="ECO:0000256" key="1">
    <source>
        <dbReference type="SAM" id="MobiDB-lite"/>
    </source>
</evidence>
<dbReference type="Proteomes" id="UP000321907">
    <property type="component" value="Unassembled WGS sequence"/>
</dbReference>
<proteinExistence type="predicted"/>
<dbReference type="RefSeq" id="WP_147931382.1">
    <property type="nucleotide sequence ID" value="NZ_VOXD01000021.1"/>
</dbReference>
<gene>
    <name evidence="2" type="ORF">FUA23_14030</name>
</gene>
<sequence length="230" mass="26775">MKYLFILLFTAYGFMLNAQVKSGITEFDKTSMSSLSMDLDADYEEVADVWEDFWKDRYDVDFDKLNKNRSSISYEAEQAVVPIISQKNADLYAKFGGTTESARVSFAIAYTANDVVTEEAHPKQYEAARAIMLEFRTFFYTQYFDEKLEKAREDLDDIRDDSSDASKDAEKARSKIEKYESKIEKYQEKIEKMRNEVGSDLETAEEKAKRAQELESKVRELERLRARYVG</sequence>
<dbReference type="AlphaFoldDB" id="A0A5C7FE95"/>
<feature type="compositionally biased region" description="Basic and acidic residues" evidence="1">
    <location>
        <begin position="160"/>
        <end position="176"/>
    </location>
</feature>
<accession>A0A5C7FE95</accession>
<keyword evidence="3" id="KW-1185">Reference proteome</keyword>